<gene>
    <name evidence="2" type="ORF">E2C01_017914</name>
</gene>
<dbReference type="AlphaFoldDB" id="A0A5B7DT69"/>
<feature type="compositionally biased region" description="Basic and acidic residues" evidence="1">
    <location>
        <begin position="249"/>
        <end position="261"/>
    </location>
</feature>
<dbReference type="Gene3D" id="3.30.460.10">
    <property type="entry name" value="Beta Polymerase, domain 2"/>
    <property type="match status" value="1"/>
</dbReference>
<name>A0A5B7DT69_PORTR</name>
<feature type="compositionally biased region" description="Basic and acidic residues" evidence="1">
    <location>
        <begin position="128"/>
        <end position="158"/>
    </location>
</feature>
<dbReference type="OrthoDB" id="21330at2759"/>
<organism evidence="2 3">
    <name type="scientific">Portunus trituberculatus</name>
    <name type="common">Swimming crab</name>
    <name type="synonym">Neptunus trituberculatus</name>
    <dbReference type="NCBI Taxonomy" id="210409"/>
    <lineage>
        <taxon>Eukaryota</taxon>
        <taxon>Metazoa</taxon>
        <taxon>Ecdysozoa</taxon>
        <taxon>Arthropoda</taxon>
        <taxon>Crustacea</taxon>
        <taxon>Multicrustacea</taxon>
        <taxon>Malacostraca</taxon>
        <taxon>Eumalacostraca</taxon>
        <taxon>Eucarida</taxon>
        <taxon>Decapoda</taxon>
        <taxon>Pleocyemata</taxon>
        <taxon>Brachyura</taxon>
        <taxon>Eubrachyura</taxon>
        <taxon>Portunoidea</taxon>
        <taxon>Portunidae</taxon>
        <taxon>Portuninae</taxon>
        <taxon>Portunus</taxon>
    </lineage>
</organism>
<keyword evidence="3" id="KW-1185">Reference proteome</keyword>
<reference evidence="2 3" key="1">
    <citation type="submission" date="2019-05" db="EMBL/GenBank/DDBJ databases">
        <title>Another draft genome of Portunus trituberculatus and its Hox gene families provides insights of decapod evolution.</title>
        <authorList>
            <person name="Jeong J.-H."/>
            <person name="Song I."/>
            <person name="Kim S."/>
            <person name="Choi T."/>
            <person name="Kim D."/>
            <person name="Ryu S."/>
            <person name="Kim W."/>
        </authorList>
    </citation>
    <scope>NUCLEOTIDE SEQUENCE [LARGE SCALE GENOMIC DNA]</scope>
    <source>
        <tissue evidence="2">Muscle</tissue>
    </source>
</reference>
<accession>A0A5B7DT69</accession>
<sequence length="277" mass="31756">MLPVGEVRAGRNWEDKTLRAGPKQMFVCLTSILTMLFRVLPRTFDLWGVRSPATLPFSTVTRKATHYLLWFKRCPKPQSGLRCLSSGHTLGCRDPGDYASDPQVKEWLKELHKDFSHQPQQEILSSSKAKEGKEKTKEEGLASDMAEKEKRQEERKEGGSNPVKVWSRLVAEKYQKLDTHTQIIYDYDEEQQRREAGLEMEEVVQGKQEKVKLMRNIILHIMRPKTREIYDLETLWTVGAEFDERSQVTEEDLVGVHKPRDPLAPPPPAGTSAEAVT</sequence>
<proteinExistence type="predicted"/>
<dbReference type="InterPro" id="IPR043519">
    <property type="entry name" value="NT_sf"/>
</dbReference>
<protein>
    <submittedName>
        <fullName evidence="2">Uncharacterized protein</fullName>
    </submittedName>
</protein>
<evidence type="ECO:0000256" key="1">
    <source>
        <dbReference type="SAM" id="MobiDB-lite"/>
    </source>
</evidence>
<dbReference type="SUPFAM" id="SSF81301">
    <property type="entry name" value="Nucleotidyltransferase"/>
    <property type="match status" value="1"/>
</dbReference>
<feature type="compositionally biased region" description="Polar residues" evidence="1">
    <location>
        <begin position="117"/>
        <end position="127"/>
    </location>
</feature>
<evidence type="ECO:0000313" key="3">
    <source>
        <dbReference type="Proteomes" id="UP000324222"/>
    </source>
</evidence>
<evidence type="ECO:0000313" key="2">
    <source>
        <dbReference type="EMBL" id="MPC24821.1"/>
    </source>
</evidence>
<comment type="caution">
    <text evidence="2">The sequence shown here is derived from an EMBL/GenBank/DDBJ whole genome shotgun (WGS) entry which is preliminary data.</text>
</comment>
<feature type="region of interest" description="Disordered" evidence="1">
    <location>
        <begin position="116"/>
        <end position="160"/>
    </location>
</feature>
<dbReference type="Proteomes" id="UP000324222">
    <property type="component" value="Unassembled WGS sequence"/>
</dbReference>
<feature type="region of interest" description="Disordered" evidence="1">
    <location>
        <begin position="249"/>
        <end position="277"/>
    </location>
</feature>
<dbReference type="EMBL" id="VSRR010001379">
    <property type="protein sequence ID" value="MPC24821.1"/>
    <property type="molecule type" value="Genomic_DNA"/>
</dbReference>